<reference evidence="2" key="3">
    <citation type="submission" date="2015-04" db="UniProtKB">
        <authorList>
            <consortium name="EnsemblPlants"/>
        </authorList>
    </citation>
    <scope>IDENTIFICATION</scope>
    <source>
        <strain evidence="2">cv. Jemalong A17</strain>
    </source>
</reference>
<proteinExistence type="predicted"/>
<evidence type="ECO:0000313" key="2">
    <source>
        <dbReference type="EnsemblPlants" id="KEH20596"/>
    </source>
</evidence>
<sequence>MVQGLKKNMLTLSSCYLGPQFNRTKDLWSISTVIGSVSMRLREYDNDSYRYLIPEKPETLGT</sequence>
<reference evidence="1 3" key="1">
    <citation type="journal article" date="2011" name="Nature">
        <title>The Medicago genome provides insight into the evolution of rhizobial symbioses.</title>
        <authorList>
            <person name="Young N.D."/>
            <person name="Debelle F."/>
            <person name="Oldroyd G.E."/>
            <person name="Geurts R."/>
            <person name="Cannon S.B."/>
            <person name="Udvardi M.K."/>
            <person name="Benedito V.A."/>
            <person name="Mayer K.F."/>
            <person name="Gouzy J."/>
            <person name="Schoof H."/>
            <person name="Van de Peer Y."/>
            <person name="Proost S."/>
            <person name="Cook D.R."/>
            <person name="Meyers B.C."/>
            <person name="Spannagl M."/>
            <person name="Cheung F."/>
            <person name="De Mita S."/>
            <person name="Krishnakumar V."/>
            <person name="Gundlach H."/>
            <person name="Zhou S."/>
            <person name="Mudge J."/>
            <person name="Bharti A.K."/>
            <person name="Murray J.D."/>
            <person name="Naoumkina M.A."/>
            <person name="Rosen B."/>
            <person name="Silverstein K.A."/>
            <person name="Tang H."/>
            <person name="Rombauts S."/>
            <person name="Zhao P.X."/>
            <person name="Zhou P."/>
            <person name="Barbe V."/>
            <person name="Bardou P."/>
            <person name="Bechner M."/>
            <person name="Bellec A."/>
            <person name="Berger A."/>
            <person name="Berges H."/>
            <person name="Bidwell S."/>
            <person name="Bisseling T."/>
            <person name="Choisne N."/>
            <person name="Couloux A."/>
            <person name="Denny R."/>
            <person name="Deshpande S."/>
            <person name="Dai X."/>
            <person name="Doyle J.J."/>
            <person name="Dudez A.M."/>
            <person name="Farmer A.D."/>
            <person name="Fouteau S."/>
            <person name="Franken C."/>
            <person name="Gibelin C."/>
            <person name="Gish J."/>
            <person name="Goldstein S."/>
            <person name="Gonzalez A.J."/>
            <person name="Green P.J."/>
            <person name="Hallab A."/>
            <person name="Hartog M."/>
            <person name="Hua A."/>
            <person name="Humphray S.J."/>
            <person name="Jeong D.H."/>
            <person name="Jing Y."/>
            <person name="Jocker A."/>
            <person name="Kenton S.M."/>
            <person name="Kim D.J."/>
            <person name="Klee K."/>
            <person name="Lai H."/>
            <person name="Lang C."/>
            <person name="Lin S."/>
            <person name="Macmil S.L."/>
            <person name="Magdelenat G."/>
            <person name="Matthews L."/>
            <person name="McCorrison J."/>
            <person name="Monaghan E.L."/>
            <person name="Mun J.H."/>
            <person name="Najar F.Z."/>
            <person name="Nicholson C."/>
            <person name="Noirot C."/>
            <person name="O'Bleness M."/>
            <person name="Paule C.R."/>
            <person name="Poulain J."/>
            <person name="Prion F."/>
            <person name="Qin B."/>
            <person name="Qu C."/>
            <person name="Retzel E.F."/>
            <person name="Riddle C."/>
            <person name="Sallet E."/>
            <person name="Samain S."/>
            <person name="Samson N."/>
            <person name="Sanders I."/>
            <person name="Saurat O."/>
            <person name="Scarpelli C."/>
            <person name="Schiex T."/>
            <person name="Segurens B."/>
            <person name="Severin A.J."/>
            <person name="Sherrier D.J."/>
            <person name="Shi R."/>
            <person name="Sims S."/>
            <person name="Singer S.R."/>
            <person name="Sinharoy S."/>
            <person name="Sterck L."/>
            <person name="Viollet A."/>
            <person name="Wang B.B."/>
            <person name="Wang K."/>
            <person name="Wang M."/>
            <person name="Wang X."/>
            <person name="Warfsmann J."/>
            <person name="Weissenbach J."/>
            <person name="White D.D."/>
            <person name="White J.D."/>
            <person name="Wiley G.B."/>
            <person name="Wincker P."/>
            <person name="Xing Y."/>
            <person name="Yang L."/>
            <person name="Yao Z."/>
            <person name="Ying F."/>
            <person name="Zhai J."/>
            <person name="Zhou L."/>
            <person name="Zuber A."/>
            <person name="Denarie J."/>
            <person name="Dixon R.A."/>
            <person name="May G.D."/>
            <person name="Schwartz D.C."/>
            <person name="Rogers J."/>
            <person name="Quetier F."/>
            <person name="Town C.D."/>
            <person name="Roe B.A."/>
        </authorList>
    </citation>
    <scope>NUCLEOTIDE SEQUENCE [LARGE SCALE GENOMIC DNA]</scope>
    <source>
        <strain evidence="1">A17</strain>
        <strain evidence="2 3">cv. Jemalong A17</strain>
    </source>
</reference>
<organism evidence="1 3">
    <name type="scientific">Medicago truncatula</name>
    <name type="common">Barrel medic</name>
    <name type="synonym">Medicago tribuloides</name>
    <dbReference type="NCBI Taxonomy" id="3880"/>
    <lineage>
        <taxon>Eukaryota</taxon>
        <taxon>Viridiplantae</taxon>
        <taxon>Streptophyta</taxon>
        <taxon>Embryophyta</taxon>
        <taxon>Tracheophyta</taxon>
        <taxon>Spermatophyta</taxon>
        <taxon>Magnoliopsida</taxon>
        <taxon>eudicotyledons</taxon>
        <taxon>Gunneridae</taxon>
        <taxon>Pentapetalae</taxon>
        <taxon>rosids</taxon>
        <taxon>fabids</taxon>
        <taxon>Fabales</taxon>
        <taxon>Fabaceae</taxon>
        <taxon>Papilionoideae</taxon>
        <taxon>50 kb inversion clade</taxon>
        <taxon>NPAAA clade</taxon>
        <taxon>Hologalegina</taxon>
        <taxon>IRL clade</taxon>
        <taxon>Trifolieae</taxon>
        <taxon>Medicago</taxon>
    </lineage>
</organism>
<dbReference type="Proteomes" id="UP000002051">
    <property type="component" value="Chromosome 8"/>
</dbReference>
<keyword evidence="3" id="KW-1185">Reference proteome</keyword>
<reference evidence="1 3" key="2">
    <citation type="journal article" date="2014" name="BMC Genomics">
        <title>An improved genome release (version Mt4.0) for the model legume Medicago truncatula.</title>
        <authorList>
            <person name="Tang H."/>
            <person name="Krishnakumar V."/>
            <person name="Bidwell S."/>
            <person name="Rosen B."/>
            <person name="Chan A."/>
            <person name="Zhou S."/>
            <person name="Gentzbittel L."/>
            <person name="Childs K.L."/>
            <person name="Yandell M."/>
            <person name="Gundlach H."/>
            <person name="Mayer K.F."/>
            <person name="Schwartz D.C."/>
            <person name="Town C.D."/>
        </authorList>
    </citation>
    <scope>GENOME REANNOTATION</scope>
    <source>
        <strain evidence="1">A17</strain>
        <strain evidence="2 3">cv. Jemalong A17</strain>
    </source>
</reference>
<evidence type="ECO:0000313" key="1">
    <source>
        <dbReference type="EMBL" id="KEH20596.1"/>
    </source>
</evidence>
<evidence type="ECO:0000313" key="3">
    <source>
        <dbReference type="Proteomes" id="UP000002051"/>
    </source>
</evidence>
<protein>
    <submittedName>
        <fullName evidence="1 2">Uncharacterized protein</fullName>
    </submittedName>
</protein>
<dbReference type="AlphaFoldDB" id="A0A072TTS6"/>
<gene>
    <name evidence="1" type="ordered locus">MTR_8g080540</name>
</gene>
<name>A0A072TTS6_MEDTR</name>
<dbReference type="EMBL" id="CM001224">
    <property type="protein sequence ID" value="KEH20596.1"/>
    <property type="molecule type" value="Genomic_DNA"/>
</dbReference>
<dbReference type="HOGENOM" id="CLU_2907531_0_0_1"/>
<dbReference type="EnsemblPlants" id="KEH20596">
    <property type="protein sequence ID" value="KEH20596"/>
    <property type="gene ID" value="MTR_8g080540"/>
</dbReference>
<accession>A0A072TTS6</accession>